<dbReference type="Proteomes" id="UP001524642">
    <property type="component" value="Unassembled WGS sequence"/>
</dbReference>
<proteinExistence type="predicted"/>
<comment type="caution">
    <text evidence="7">The sequence shown here is derived from an EMBL/GenBank/DDBJ whole genome shotgun (WGS) entry which is preliminary data.</text>
</comment>
<keyword evidence="8" id="KW-1185">Reference proteome</keyword>
<dbReference type="InterPro" id="IPR003825">
    <property type="entry name" value="Colicin-V_CvpA"/>
</dbReference>
<keyword evidence="2 6" id="KW-0812">Transmembrane</keyword>
<feature type="transmembrane region" description="Helical" evidence="6">
    <location>
        <begin position="65"/>
        <end position="95"/>
    </location>
</feature>
<keyword evidence="3 6" id="KW-1133">Transmembrane helix</keyword>
<dbReference type="RefSeq" id="WP_257716578.1">
    <property type="nucleotide sequence ID" value="NZ_JANJOU010000009.1"/>
</dbReference>
<evidence type="ECO:0000256" key="3">
    <source>
        <dbReference type="ARBA" id="ARBA00022989"/>
    </source>
</evidence>
<comment type="subcellular location">
    <subcellularLocation>
        <location evidence="1">Membrane</location>
        <topology evidence="1">Multi-pass membrane protein</topology>
    </subcellularLocation>
</comment>
<feature type="transmembrane region" description="Helical" evidence="6">
    <location>
        <begin position="28"/>
        <end position="45"/>
    </location>
</feature>
<evidence type="ECO:0000256" key="5">
    <source>
        <dbReference type="SAM" id="MobiDB-lite"/>
    </source>
</evidence>
<feature type="region of interest" description="Disordered" evidence="5">
    <location>
        <begin position="167"/>
        <end position="192"/>
    </location>
</feature>
<evidence type="ECO:0000256" key="2">
    <source>
        <dbReference type="ARBA" id="ARBA00022692"/>
    </source>
</evidence>
<sequence length="192" mass="20635">MTWVDAVFLAVVAISGVIGYMRGLIREVLGVGAWIGAILFAFYMLEGTRHAFNGVFPEKWTATAPWLVDVAALAAVFIVTLIVLKILIALIAGLVRNSIIGGVDRALGIVFGIGRGVVVILVAYIAAGAFVPDTSIWPEPVRQARFLPSIADGAAWLNEQLPAQYRPRLPDPPSGRAPTAEELLRPPARNRI</sequence>
<keyword evidence="4 6" id="KW-0472">Membrane</keyword>
<evidence type="ECO:0000256" key="6">
    <source>
        <dbReference type="SAM" id="Phobius"/>
    </source>
</evidence>
<dbReference type="EMBL" id="JANJOU010000009">
    <property type="protein sequence ID" value="MCR0982911.1"/>
    <property type="molecule type" value="Genomic_DNA"/>
</dbReference>
<evidence type="ECO:0000256" key="1">
    <source>
        <dbReference type="ARBA" id="ARBA00004141"/>
    </source>
</evidence>
<name>A0ABT1X476_9PROT</name>
<protein>
    <submittedName>
        <fullName evidence="7">CvpA family protein</fullName>
    </submittedName>
</protein>
<evidence type="ECO:0000313" key="7">
    <source>
        <dbReference type="EMBL" id="MCR0982911.1"/>
    </source>
</evidence>
<dbReference type="PANTHER" id="PTHR36926:SF1">
    <property type="entry name" value="COLICIN V PRODUCTION PROTEIN"/>
    <property type="match status" value="1"/>
</dbReference>
<accession>A0ABT1X476</accession>
<evidence type="ECO:0000256" key="4">
    <source>
        <dbReference type="ARBA" id="ARBA00023136"/>
    </source>
</evidence>
<reference evidence="7 8" key="1">
    <citation type="submission" date="2022-06" db="EMBL/GenBank/DDBJ databases">
        <title>Roseomonas CN29.</title>
        <authorList>
            <person name="Cheng Y."/>
            <person name="He X."/>
        </authorList>
    </citation>
    <scope>NUCLEOTIDE SEQUENCE [LARGE SCALE GENOMIC DNA]</scope>
    <source>
        <strain evidence="7 8">CN29</strain>
    </source>
</reference>
<dbReference type="PANTHER" id="PTHR36926">
    <property type="entry name" value="COLICIN V PRODUCTION PROTEIN"/>
    <property type="match status" value="1"/>
</dbReference>
<evidence type="ECO:0000313" key="8">
    <source>
        <dbReference type="Proteomes" id="UP001524642"/>
    </source>
</evidence>
<organism evidence="7 8">
    <name type="scientific">Roseomonas populi</name>
    <dbReference type="NCBI Taxonomy" id="3121582"/>
    <lineage>
        <taxon>Bacteria</taxon>
        <taxon>Pseudomonadati</taxon>
        <taxon>Pseudomonadota</taxon>
        <taxon>Alphaproteobacteria</taxon>
        <taxon>Acetobacterales</taxon>
        <taxon>Roseomonadaceae</taxon>
        <taxon>Roseomonas</taxon>
    </lineage>
</organism>
<dbReference type="Pfam" id="PF02674">
    <property type="entry name" value="Colicin_V"/>
    <property type="match status" value="1"/>
</dbReference>
<feature type="transmembrane region" description="Helical" evidence="6">
    <location>
        <begin position="6"/>
        <end position="21"/>
    </location>
</feature>
<feature type="transmembrane region" description="Helical" evidence="6">
    <location>
        <begin position="107"/>
        <end position="131"/>
    </location>
</feature>
<gene>
    <name evidence="7" type="ORF">NRP21_12725</name>
</gene>
<dbReference type="InterPro" id="IPR052719">
    <property type="entry name" value="CvpA-like"/>
</dbReference>